<name>A0A8H8R5F8_9HELO</name>
<organism evidence="2 3">
    <name type="scientific">Lachnellula hyalina</name>
    <dbReference type="NCBI Taxonomy" id="1316788"/>
    <lineage>
        <taxon>Eukaryota</taxon>
        <taxon>Fungi</taxon>
        <taxon>Dikarya</taxon>
        <taxon>Ascomycota</taxon>
        <taxon>Pezizomycotina</taxon>
        <taxon>Leotiomycetes</taxon>
        <taxon>Helotiales</taxon>
        <taxon>Lachnaceae</taxon>
        <taxon>Lachnellula</taxon>
    </lineage>
</organism>
<accession>A0A8H8R5F8</accession>
<dbReference type="PANTHER" id="PTHR24148:SF73">
    <property type="entry name" value="HET DOMAIN PROTEIN (AFU_ORTHOLOGUE AFUA_8G01020)"/>
    <property type="match status" value="1"/>
</dbReference>
<evidence type="ECO:0000313" key="3">
    <source>
        <dbReference type="Proteomes" id="UP000431533"/>
    </source>
</evidence>
<evidence type="ECO:0000313" key="2">
    <source>
        <dbReference type="EMBL" id="TVY28873.1"/>
    </source>
</evidence>
<dbReference type="RefSeq" id="XP_031007661.1">
    <property type="nucleotide sequence ID" value="XM_031147068.1"/>
</dbReference>
<reference evidence="2 3" key="1">
    <citation type="submission" date="2018-05" db="EMBL/GenBank/DDBJ databases">
        <title>Genome sequencing and assembly of the regulated plant pathogen Lachnellula willkommii and related sister species for the development of diagnostic species identification markers.</title>
        <authorList>
            <person name="Giroux E."/>
            <person name="Bilodeau G."/>
        </authorList>
    </citation>
    <scope>NUCLEOTIDE SEQUENCE [LARGE SCALE GENOMIC DNA]</scope>
    <source>
        <strain evidence="2 3">CBS 185.66</strain>
    </source>
</reference>
<sequence>MSTIPLYEDAVFYELAAEITGVCEAVSRTSSPATADALLRHIIGAPDQQNLTEEDTIQDPILLELENLMIREFFSSPFIYRPLNGQGAIRLLTLHPGSPCEPLRGTLQHTIIQEKGFEAISYTWGGDSKPCFILLDGCQMPITQSLSNALIRLRYPDRIRKLWADGVCINQTDNKEKGIQVALMPTIYTYARKVLVDLGVEADGSEMLPELLKSLGKVDLACIREMKKSPENFLSNGLPQPYAAEWSALVAFLCRPWFLRIWVIQEVVYARDIRFFCGEWESRWGSWTFDFDKARHAAMSLILKLGLRLTRSVVAERLEFLRRDIEFAPLDAPKESHIECLALDLVAKRDFIVKSCRKHRNLYPALERTIFALDGVKSSTTPIMKLLGLFVHNEATKPQDRLYALIGLAEDINLEEFPPDYEETSYQTNLRFGRKLVEKGQGMDLLFHATKISLEVQNLALPSWVPDWTLQRSLGSHWLKLGWAYNQYSGGFESRVDSKSYVSLVDGANNVLKVTGFRVDKLEAVVKLYDDILEFNLSSFPAASNTYFQRTEAITNGDVYFTGQSWPEVQCRTLIADHLNRTKTSIPDAIQQYKEAKSMLNNATNDQKLSSLNSWMDVWIGLMPEYAFCKTTQGYVGLVPHASSDMDEVFMFQGSDLPFVLRPIGPIPGFYRFVGGCYLHGLMKDEAWKLEHTLSDIFLF</sequence>
<dbReference type="AlphaFoldDB" id="A0A8H8R5F8"/>
<protein>
    <submittedName>
        <fullName evidence="2">Heterokaryon incompatibility protein 6,OR allele</fullName>
    </submittedName>
</protein>
<dbReference type="Pfam" id="PF06985">
    <property type="entry name" value="HET"/>
    <property type="match status" value="1"/>
</dbReference>
<dbReference type="OrthoDB" id="3553147at2759"/>
<comment type="caution">
    <text evidence="2">The sequence shown here is derived from an EMBL/GenBank/DDBJ whole genome shotgun (WGS) entry which is preliminary data.</text>
</comment>
<gene>
    <name evidence="2" type="primary">het-6_4</name>
    <name evidence="2" type="ORF">LHYA1_G002090</name>
</gene>
<dbReference type="Proteomes" id="UP000431533">
    <property type="component" value="Unassembled WGS sequence"/>
</dbReference>
<keyword evidence="3" id="KW-1185">Reference proteome</keyword>
<dbReference type="EMBL" id="QGMH01000025">
    <property type="protein sequence ID" value="TVY28873.1"/>
    <property type="molecule type" value="Genomic_DNA"/>
</dbReference>
<evidence type="ECO:0000259" key="1">
    <source>
        <dbReference type="Pfam" id="PF06985"/>
    </source>
</evidence>
<dbReference type="GeneID" id="41982288"/>
<feature type="domain" description="Heterokaryon incompatibility" evidence="1">
    <location>
        <begin position="117"/>
        <end position="266"/>
    </location>
</feature>
<proteinExistence type="predicted"/>
<dbReference type="Pfam" id="PF26639">
    <property type="entry name" value="Het-6_barrel"/>
    <property type="match status" value="1"/>
</dbReference>
<dbReference type="InterPro" id="IPR052895">
    <property type="entry name" value="HetReg/Transcr_Mod"/>
</dbReference>
<dbReference type="InterPro" id="IPR010730">
    <property type="entry name" value="HET"/>
</dbReference>
<dbReference type="PANTHER" id="PTHR24148">
    <property type="entry name" value="ANKYRIN REPEAT DOMAIN-CONTAINING PROTEIN 39 HOMOLOG-RELATED"/>
    <property type="match status" value="1"/>
</dbReference>